<keyword evidence="4" id="KW-1185">Reference proteome</keyword>
<dbReference type="PANTHER" id="PTHR30336">
    <property type="entry name" value="INNER MEMBRANE PROTEIN, PROBABLE PERMEASE"/>
    <property type="match status" value="1"/>
</dbReference>
<dbReference type="GO" id="GO:0043164">
    <property type="term" value="P:Gram-negative-bacterium-type cell wall biogenesis"/>
    <property type="evidence" value="ECO:0007669"/>
    <property type="project" value="TreeGrafter"/>
</dbReference>
<accession>A0A317CIK2</accession>
<dbReference type="EMBL" id="QGKL01000012">
    <property type="protein sequence ID" value="PWQ98384.1"/>
    <property type="molecule type" value="Genomic_DNA"/>
</dbReference>
<feature type="transmembrane region" description="Helical" evidence="1">
    <location>
        <begin position="36"/>
        <end position="55"/>
    </location>
</feature>
<evidence type="ECO:0000313" key="3">
    <source>
        <dbReference type="EMBL" id="PWQ98384.1"/>
    </source>
</evidence>
<feature type="transmembrane region" description="Helical" evidence="1">
    <location>
        <begin position="12"/>
        <end position="29"/>
    </location>
</feature>
<feature type="domain" description="DUF218" evidence="2">
    <location>
        <begin position="79"/>
        <end position="242"/>
    </location>
</feature>
<dbReference type="CDD" id="cd06259">
    <property type="entry name" value="YdcF-like"/>
    <property type="match status" value="1"/>
</dbReference>
<evidence type="ECO:0000259" key="2">
    <source>
        <dbReference type="Pfam" id="PF02698"/>
    </source>
</evidence>
<dbReference type="InterPro" id="IPR051599">
    <property type="entry name" value="Cell_Envelope_Assoc"/>
</dbReference>
<dbReference type="Gene3D" id="3.40.50.620">
    <property type="entry name" value="HUPs"/>
    <property type="match status" value="1"/>
</dbReference>
<reference evidence="3 4" key="1">
    <citation type="submission" date="2018-05" db="EMBL/GenBank/DDBJ databases">
        <title>Leucothrix arctica sp. nov., isolated from Arctic seawater.</title>
        <authorList>
            <person name="Choi A."/>
            <person name="Baek K."/>
        </authorList>
    </citation>
    <scope>NUCLEOTIDE SEQUENCE [LARGE SCALE GENOMIC DNA]</scope>
    <source>
        <strain evidence="3 4">IMCC9719</strain>
    </source>
</reference>
<dbReference type="Proteomes" id="UP000245506">
    <property type="component" value="Unassembled WGS sequence"/>
</dbReference>
<gene>
    <name evidence="3" type="ORF">DKT75_04455</name>
</gene>
<keyword evidence="1" id="KW-0472">Membrane</keyword>
<keyword evidence="1" id="KW-0812">Transmembrane</keyword>
<sequence>MILLHRTIEFLIYPPGNLLLFLLIGLLFFRRSTLKPYLWFVAIAQLLLFSTPFVSNGLMNSLESQYPPQAQLWEQQQAEAIVVLGGGRNDRAVEYGGITVSNAEMERLRYAALLHRKTGVPILLTGGDPINSGISEAQLMAQVLKDEFNITARWVEGNSHTTWENAELSDVMLSADGIKTAWLVTHAWHMRRSMQVFTNRTVTYMPASHSYGVSAWDKKWMLWMPQASALARSGVALHEWLGFVWYSVLK</sequence>
<dbReference type="GO" id="GO:0000270">
    <property type="term" value="P:peptidoglycan metabolic process"/>
    <property type="evidence" value="ECO:0007669"/>
    <property type="project" value="TreeGrafter"/>
</dbReference>
<dbReference type="RefSeq" id="WP_109822225.1">
    <property type="nucleotide sequence ID" value="NZ_QGKL01000012.1"/>
</dbReference>
<evidence type="ECO:0000313" key="4">
    <source>
        <dbReference type="Proteomes" id="UP000245506"/>
    </source>
</evidence>
<keyword evidence="1" id="KW-1133">Transmembrane helix</keyword>
<dbReference type="AlphaFoldDB" id="A0A317CIK2"/>
<dbReference type="Pfam" id="PF02698">
    <property type="entry name" value="DUF218"/>
    <property type="match status" value="1"/>
</dbReference>
<protein>
    <submittedName>
        <fullName evidence="3">YdcF family protein</fullName>
    </submittedName>
</protein>
<organism evidence="3 4">
    <name type="scientific">Leucothrix arctica</name>
    <dbReference type="NCBI Taxonomy" id="1481894"/>
    <lineage>
        <taxon>Bacteria</taxon>
        <taxon>Pseudomonadati</taxon>
        <taxon>Pseudomonadota</taxon>
        <taxon>Gammaproteobacteria</taxon>
        <taxon>Thiotrichales</taxon>
        <taxon>Thiotrichaceae</taxon>
        <taxon>Leucothrix</taxon>
    </lineage>
</organism>
<evidence type="ECO:0000256" key="1">
    <source>
        <dbReference type="SAM" id="Phobius"/>
    </source>
</evidence>
<dbReference type="InterPro" id="IPR003848">
    <property type="entry name" value="DUF218"/>
</dbReference>
<dbReference type="OrthoDB" id="9809813at2"/>
<comment type="caution">
    <text evidence="3">The sequence shown here is derived from an EMBL/GenBank/DDBJ whole genome shotgun (WGS) entry which is preliminary data.</text>
</comment>
<dbReference type="GO" id="GO:0005886">
    <property type="term" value="C:plasma membrane"/>
    <property type="evidence" value="ECO:0007669"/>
    <property type="project" value="TreeGrafter"/>
</dbReference>
<dbReference type="InterPro" id="IPR014729">
    <property type="entry name" value="Rossmann-like_a/b/a_fold"/>
</dbReference>
<proteinExistence type="predicted"/>
<name>A0A317CIK2_9GAMM</name>
<dbReference type="PANTHER" id="PTHR30336:SF4">
    <property type="entry name" value="ENVELOPE BIOGENESIS FACTOR ELYC"/>
    <property type="match status" value="1"/>
</dbReference>